<evidence type="ECO:0000256" key="1">
    <source>
        <dbReference type="SAM" id="Coils"/>
    </source>
</evidence>
<reference evidence="4" key="1">
    <citation type="journal article" date="2017" name="Genome Biol.">
        <title>Comparative genomics reveals high biological diversity and specific adaptations in the industrially and medically important fungal genus Aspergillus.</title>
        <authorList>
            <person name="de Vries R.P."/>
            <person name="Riley R."/>
            <person name="Wiebenga A."/>
            <person name="Aguilar-Osorio G."/>
            <person name="Amillis S."/>
            <person name="Uchima C.A."/>
            <person name="Anderluh G."/>
            <person name="Asadollahi M."/>
            <person name="Askin M."/>
            <person name="Barry K."/>
            <person name="Battaglia E."/>
            <person name="Bayram O."/>
            <person name="Benocci T."/>
            <person name="Braus-Stromeyer S.A."/>
            <person name="Caldana C."/>
            <person name="Canovas D."/>
            <person name="Cerqueira G.C."/>
            <person name="Chen F."/>
            <person name="Chen W."/>
            <person name="Choi C."/>
            <person name="Clum A."/>
            <person name="Dos Santos R.A."/>
            <person name="Damasio A.R."/>
            <person name="Diallinas G."/>
            <person name="Emri T."/>
            <person name="Fekete E."/>
            <person name="Flipphi M."/>
            <person name="Freyberg S."/>
            <person name="Gallo A."/>
            <person name="Gournas C."/>
            <person name="Habgood R."/>
            <person name="Hainaut M."/>
            <person name="Harispe M.L."/>
            <person name="Henrissat B."/>
            <person name="Hilden K.S."/>
            <person name="Hope R."/>
            <person name="Hossain A."/>
            <person name="Karabika E."/>
            <person name="Karaffa L."/>
            <person name="Karanyi Z."/>
            <person name="Krasevec N."/>
            <person name="Kuo A."/>
            <person name="Kusch H."/>
            <person name="LaButti K."/>
            <person name="Lagendijk E.L."/>
            <person name="Lapidus A."/>
            <person name="Levasseur A."/>
            <person name="Lindquist E."/>
            <person name="Lipzen A."/>
            <person name="Logrieco A.F."/>
            <person name="MacCabe A."/>
            <person name="Maekelae M.R."/>
            <person name="Malavazi I."/>
            <person name="Melin P."/>
            <person name="Meyer V."/>
            <person name="Mielnichuk N."/>
            <person name="Miskei M."/>
            <person name="Molnar A.P."/>
            <person name="Mule G."/>
            <person name="Ngan C.Y."/>
            <person name="Orejas M."/>
            <person name="Orosz E."/>
            <person name="Ouedraogo J.P."/>
            <person name="Overkamp K.M."/>
            <person name="Park H.-S."/>
            <person name="Perrone G."/>
            <person name="Piumi F."/>
            <person name="Punt P.J."/>
            <person name="Ram A.F."/>
            <person name="Ramon A."/>
            <person name="Rauscher S."/>
            <person name="Record E."/>
            <person name="Riano-Pachon D.M."/>
            <person name="Robert V."/>
            <person name="Roehrig J."/>
            <person name="Ruller R."/>
            <person name="Salamov A."/>
            <person name="Salih N.S."/>
            <person name="Samson R.A."/>
            <person name="Sandor E."/>
            <person name="Sanguinetti M."/>
            <person name="Schuetze T."/>
            <person name="Sepcic K."/>
            <person name="Shelest E."/>
            <person name="Sherlock G."/>
            <person name="Sophianopoulou V."/>
            <person name="Squina F.M."/>
            <person name="Sun H."/>
            <person name="Susca A."/>
            <person name="Todd R.B."/>
            <person name="Tsang A."/>
            <person name="Unkles S.E."/>
            <person name="van de Wiele N."/>
            <person name="van Rossen-Uffink D."/>
            <person name="Oliveira J.V."/>
            <person name="Vesth T.C."/>
            <person name="Visser J."/>
            <person name="Yu J.-H."/>
            <person name="Zhou M."/>
            <person name="Andersen M.R."/>
            <person name="Archer D.B."/>
            <person name="Baker S.E."/>
            <person name="Benoit I."/>
            <person name="Brakhage A.A."/>
            <person name="Braus G.H."/>
            <person name="Fischer R."/>
            <person name="Frisvad J.C."/>
            <person name="Goldman G.H."/>
            <person name="Houbraken J."/>
            <person name="Oakley B."/>
            <person name="Pocsi I."/>
            <person name="Scazzocchio C."/>
            <person name="Seiboth B."/>
            <person name="vanKuyk P.A."/>
            <person name="Wortman J."/>
            <person name="Dyer P.S."/>
            <person name="Grigoriev I.V."/>
        </authorList>
    </citation>
    <scope>NUCLEOTIDE SEQUENCE [LARGE SCALE GENOMIC DNA]</scope>
    <source>
        <strain evidence="4">CBS 506.65</strain>
    </source>
</reference>
<dbReference type="PRINTS" id="PR00929">
    <property type="entry name" value="ATHOOK"/>
</dbReference>
<dbReference type="STRING" id="1073090.A0A1L9SB24"/>
<sequence>MSITVLATSTRERHAREPLRAIDMAASQARPAPSSGAGRGRGRRPKAPPVPVQEEEEEAATAAAEEQNGENLPNEMKKRKAVFDEDIEGFQFSRKPSKKPKSTTIDAMSEISESVEHSSPPKRGRPKKNTAKGQENATGSHITAAVPTEPATTTTITTTAAATKRTRRTSQIVAEAAPETSIASTPRSLRAGRGPPPPPVESLPPEKKRKRGRPSKSNVEETNGYISPEPEPSGTSKIALPLADTPVIQRNKEMRGTKSGKQRRSSLGMRGRRASSLIDSGASNGGNPFPQEQQTHPILLPIADISVLVALPHKAVGTAEFYKHIAADLPEPRRMRQLLIWCATRAMGDKPSGSRSEDESARLAARVIQEELLKDFANNSELSNWFAREDVAPPAVVVKKPNPKNIQNTDKIKELEEQIQRLQRERHALNALLRLPPIPSIQPPPPPSTEAPTNGQQKSPTAEPSEVSNQEEVNPSLLDPSQQAILALFQGKQEQEPTTSPDLSLPPFPPSAISSRLSRLTSSLAPTFDSFAAGIHDIELYRTTADSVSSRILRVCAERLDERDARNALRSLVLDDHDGDSSTDIQPRPDTAAARAVQRRRPRPREDLGLILGALSRVERR</sequence>
<feature type="region of interest" description="Disordered" evidence="2">
    <location>
        <begin position="577"/>
        <end position="605"/>
    </location>
</feature>
<keyword evidence="4" id="KW-1185">Reference proteome</keyword>
<feature type="compositionally biased region" description="Polar residues" evidence="2">
    <location>
        <begin position="131"/>
        <end position="141"/>
    </location>
</feature>
<feature type="region of interest" description="Disordered" evidence="2">
    <location>
        <begin position="436"/>
        <end position="474"/>
    </location>
</feature>
<feature type="region of interest" description="Disordered" evidence="2">
    <location>
        <begin position="1"/>
        <end position="293"/>
    </location>
</feature>
<dbReference type="InterPro" id="IPR013218">
    <property type="entry name" value="Dsn1/Mis13"/>
</dbReference>
<dbReference type="GO" id="GO:0000444">
    <property type="term" value="C:MIS12/MIND type complex"/>
    <property type="evidence" value="ECO:0007669"/>
    <property type="project" value="InterPro"/>
</dbReference>
<evidence type="ECO:0000313" key="4">
    <source>
        <dbReference type="Proteomes" id="UP000184188"/>
    </source>
</evidence>
<dbReference type="Pfam" id="PF08202">
    <property type="entry name" value="MIS13"/>
    <property type="match status" value="1"/>
</dbReference>
<dbReference type="GO" id="GO:0051301">
    <property type="term" value="P:cell division"/>
    <property type="evidence" value="ECO:0007669"/>
    <property type="project" value="InterPro"/>
</dbReference>
<evidence type="ECO:0000313" key="3">
    <source>
        <dbReference type="EMBL" id="OJJ44380.1"/>
    </source>
</evidence>
<name>A0A1L9SB24_9EURO</name>
<feature type="compositionally biased region" description="Polar residues" evidence="2">
    <location>
        <begin position="450"/>
        <end position="474"/>
    </location>
</feature>
<feature type="compositionally biased region" description="Low complexity" evidence="2">
    <location>
        <begin position="143"/>
        <end position="163"/>
    </location>
</feature>
<proteinExistence type="predicted"/>
<evidence type="ECO:0000256" key="2">
    <source>
        <dbReference type="SAM" id="MobiDB-lite"/>
    </source>
</evidence>
<dbReference type="InterPro" id="IPR017956">
    <property type="entry name" value="AT_hook_DNA-bd_motif"/>
</dbReference>
<dbReference type="PANTHER" id="PTHR14778:SF2">
    <property type="entry name" value="KINETOCHORE-ASSOCIATED PROTEIN DSN1 HOMOLOG"/>
    <property type="match status" value="1"/>
</dbReference>
<dbReference type="Proteomes" id="UP000184188">
    <property type="component" value="Unassembled WGS sequence"/>
</dbReference>
<gene>
    <name evidence="3" type="ORF">ASPZODRAFT_144951</name>
</gene>
<accession>A0A1L9SB24</accession>
<dbReference type="PANTHER" id="PTHR14778">
    <property type="entry name" value="KINETOCHORE-ASSOCIATED PROTEIN DSN1 HOMOLOG"/>
    <property type="match status" value="1"/>
</dbReference>
<dbReference type="GeneID" id="34611525"/>
<feature type="compositionally biased region" description="Basic residues" evidence="2">
    <location>
        <begin position="120"/>
        <end position="130"/>
    </location>
</feature>
<dbReference type="RefSeq" id="XP_022578890.1">
    <property type="nucleotide sequence ID" value="XM_022725060.1"/>
</dbReference>
<feature type="compositionally biased region" description="Basic and acidic residues" evidence="2">
    <location>
        <begin position="10"/>
        <end position="20"/>
    </location>
</feature>
<dbReference type="GO" id="GO:0003677">
    <property type="term" value="F:DNA binding"/>
    <property type="evidence" value="ECO:0007669"/>
    <property type="project" value="InterPro"/>
</dbReference>
<dbReference type="OrthoDB" id="3364649at2759"/>
<feature type="compositionally biased region" description="Polar residues" evidence="2">
    <location>
        <begin position="277"/>
        <end position="293"/>
    </location>
</feature>
<protein>
    <submittedName>
        <fullName evidence="3">Uncharacterized protein</fullName>
    </submittedName>
</protein>
<organism evidence="3 4">
    <name type="scientific">Penicilliopsis zonata CBS 506.65</name>
    <dbReference type="NCBI Taxonomy" id="1073090"/>
    <lineage>
        <taxon>Eukaryota</taxon>
        <taxon>Fungi</taxon>
        <taxon>Dikarya</taxon>
        <taxon>Ascomycota</taxon>
        <taxon>Pezizomycotina</taxon>
        <taxon>Eurotiomycetes</taxon>
        <taxon>Eurotiomycetidae</taxon>
        <taxon>Eurotiales</taxon>
        <taxon>Aspergillaceae</taxon>
        <taxon>Penicilliopsis</taxon>
    </lineage>
</organism>
<feature type="coiled-coil region" evidence="1">
    <location>
        <begin position="405"/>
        <end position="435"/>
    </location>
</feature>
<dbReference type="AlphaFoldDB" id="A0A1L9SB24"/>
<feature type="compositionally biased region" description="Polar residues" evidence="2">
    <location>
        <begin position="215"/>
        <end position="225"/>
    </location>
</feature>
<dbReference type="EMBL" id="KV878348">
    <property type="protein sequence ID" value="OJJ44380.1"/>
    <property type="molecule type" value="Genomic_DNA"/>
</dbReference>
<keyword evidence="1" id="KW-0175">Coiled coil</keyword>
<dbReference type="VEuPathDB" id="FungiDB:ASPZODRAFT_144951"/>
<dbReference type="GO" id="GO:0007059">
    <property type="term" value="P:chromosome segregation"/>
    <property type="evidence" value="ECO:0007669"/>
    <property type="project" value="InterPro"/>
</dbReference>
<feature type="compositionally biased region" description="Pro residues" evidence="2">
    <location>
        <begin position="436"/>
        <end position="449"/>
    </location>
</feature>